<evidence type="ECO:0000313" key="3">
    <source>
        <dbReference type="Proteomes" id="UP001524944"/>
    </source>
</evidence>
<feature type="domain" description="DUF1540" evidence="1">
    <location>
        <begin position="4"/>
        <end position="45"/>
    </location>
</feature>
<comment type="caution">
    <text evidence="2">The sequence shown here is derived from an EMBL/GenBank/DDBJ whole genome shotgun (WGS) entry which is preliminary data.</text>
</comment>
<dbReference type="RefSeq" id="WP_089609625.1">
    <property type="nucleotide sequence ID" value="NZ_CP022121.1"/>
</dbReference>
<proteinExistence type="predicted"/>
<reference evidence="2 3" key="1">
    <citation type="submission" date="2022-08" db="EMBL/GenBank/DDBJ databases">
        <title>Proteogenomics of the novel Dehalobacterium formicoaceticum strain EZ94 highlights a key role of methyltransferases during anaerobic dichloromethane degradation.</title>
        <authorList>
            <person name="Wasmund K."/>
        </authorList>
    </citation>
    <scope>NUCLEOTIDE SEQUENCE [LARGE SCALE GENOMIC DNA]</scope>
    <source>
        <strain evidence="2 3">EZ94</strain>
    </source>
</reference>
<dbReference type="InterPro" id="IPR011437">
    <property type="entry name" value="DUF1540"/>
</dbReference>
<evidence type="ECO:0000313" key="2">
    <source>
        <dbReference type="EMBL" id="MCR6544120.1"/>
    </source>
</evidence>
<organism evidence="2 3">
    <name type="scientific">Dehalobacterium formicoaceticum</name>
    <dbReference type="NCBI Taxonomy" id="51515"/>
    <lineage>
        <taxon>Bacteria</taxon>
        <taxon>Bacillati</taxon>
        <taxon>Bacillota</taxon>
        <taxon>Clostridia</taxon>
        <taxon>Eubacteriales</taxon>
        <taxon>Peptococcaceae</taxon>
        <taxon>Dehalobacterium</taxon>
    </lineage>
</organism>
<gene>
    <name evidence="2" type="ORF">NVS47_01070</name>
</gene>
<name>A0ABT1Y1Q1_9FIRM</name>
<dbReference type="EMBL" id="JANPWE010000001">
    <property type="protein sequence ID" value="MCR6544120.1"/>
    <property type="molecule type" value="Genomic_DNA"/>
</dbReference>
<dbReference type="Proteomes" id="UP001524944">
    <property type="component" value="Unassembled WGS sequence"/>
</dbReference>
<evidence type="ECO:0000259" key="1">
    <source>
        <dbReference type="Pfam" id="PF07561"/>
    </source>
</evidence>
<sequence length="49" mass="5328">MGQIKCVVEECKYNQGQKCQAGEIEVRSSGTMSVLNSEGTACETFAPRE</sequence>
<protein>
    <submittedName>
        <fullName evidence="2">DUF1540 domain-containing protein</fullName>
    </submittedName>
</protein>
<accession>A0ABT1Y1Q1</accession>
<keyword evidence="3" id="KW-1185">Reference proteome</keyword>
<dbReference type="Pfam" id="PF07561">
    <property type="entry name" value="DUF1540"/>
    <property type="match status" value="1"/>
</dbReference>